<dbReference type="InterPro" id="IPR011990">
    <property type="entry name" value="TPR-like_helical_dom_sf"/>
</dbReference>
<dbReference type="SMART" id="SM00028">
    <property type="entry name" value="TPR"/>
    <property type="match status" value="2"/>
</dbReference>
<dbReference type="SUPFAM" id="SSF54534">
    <property type="entry name" value="FKBP-like"/>
    <property type="match status" value="1"/>
</dbReference>
<accession>A0A4C1VJT7</accession>
<dbReference type="GO" id="GO:0034587">
    <property type="term" value="P:piRNA processing"/>
    <property type="evidence" value="ECO:0007669"/>
    <property type="project" value="TreeGrafter"/>
</dbReference>
<dbReference type="InterPro" id="IPR046357">
    <property type="entry name" value="PPIase_dom_sf"/>
</dbReference>
<reference evidence="7 8" key="1">
    <citation type="journal article" date="2019" name="Commun. Biol.">
        <title>The bagworm genome reveals a unique fibroin gene that provides high tensile strength.</title>
        <authorList>
            <person name="Kono N."/>
            <person name="Nakamura H."/>
            <person name="Ohtoshi R."/>
            <person name="Tomita M."/>
            <person name="Numata K."/>
            <person name="Arakawa K."/>
        </authorList>
    </citation>
    <scope>NUCLEOTIDE SEQUENCE [LARGE SCALE GENOMIC DNA]</scope>
</reference>
<evidence type="ECO:0000256" key="4">
    <source>
        <dbReference type="PROSITE-ProRule" id="PRU00277"/>
    </source>
</evidence>
<dbReference type="GO" id="GO:0005737">
    <property type="term" value="C:cytoplasm"/>
    <property type="evidence" value="ECO:0007669"/>
    <property type="project" value="TreeGrafter"/>
</dbReference>
<dbReference type="GO" id="GO:0007283">
    <property type="term" value="P:spermatogenesis"/>
    <property type="evidence" value="ECO:0007669"/>
    <property type="project" value="TreeGrafter"/>
</dbReference>
<dbReference type="PANTHER" id="PTHR46674:SF1">
    <property type="entry name" value="INACTIVE PEPTIDYL-PROLYL CIS-TRANS ISOMERASE FKBP6"/>
    <property type="match status" value="1"/>
</dbReference>
<proteinExistence type="inferred from homology"/>
<dbReference type="PANTHER" id="PTHR46674">
    <property type="entry name" value="INACTIVE PEPTIDYL-PROLYL CIS-TRANS ISOMERASE FKBP6"/>
    <property type="match status" value="1"/>
</dbReference>
<dbReference type="OrthoDB" id="8116123at2759"/>
<keyword evidence="4" id="KW-0697">Rotamase</keyword>
<dbReference type="Gene3D" id="3.10.50.40">
    <property type="match status" value="1"/>
</dbReference>
<dbReference type="STRING" id="151549.A0A4C1VJT7"/>
<dbReference type="PROSITE" id="PS50059">
    <property type="entry name" value="FKBP_PPIASE"/>
    <property type="match status" value="1"/>
</dbReference>
<dbReference type="InterPro" id="IPR019734">
    <property type="entry name" value="TPR_rpt"/>
</dbReference>
<name>A0A4C1VJT7_EUMVA</name>
<organism evidence="7 8">
    <name type="scientific">Eumeta variegata</name>
    <name type="common">Bagworm moth</name>
    <name type="synonym">Eumeta japonica</name>
    <dbReference type="NCBI Taxonomy" id="151549"/>
    <lineage>
        <taxon>Eukaryota</taxon>
        <taxon>Metazoa</taxon>
        <taxon>Ecdysozoa</taxon>
        <taxon>Arthropoda</taxon>
        <taxon>Hexapoda</taxon>
        <taxon>Insecta</taxon>
        <taxon>Pterygota</taxon>
        <taxon>Neoptera</taxon>
        <taxon>Endopterygota</taxon>
        <taxon>Lepidoptera</taxon>
        <taxon>Glossata</taxon>
        <taxon>Ditrysia</taxon>
        <taxon>Tineoidea</taxon>
        <taxon>Psychidae</taxon>
        <taxon>Oiketicinae</taxon>
        <taxon>Eumeta</taxon>
    </lineage>
</organism>
<evidence type="ECO:0000313" key="7">
    <source>
        <dbReference type="EMBL" id="GBP39256.1"/>
    </source>
</evidence>
<gene>
    <name evidence="7" type="primary">shu</name>
    <name evidence="7" type="ORF">EVAR_22662_1</name>
</gene>
<evidence type="ECO:0000256" key="3">
    <source>
        <dbReference type="ARBA" id="ARBA00022803"/>
    </source>
</evidence>
<evidence type="ECO:0000256" key="1">
    <source>
        <dbReference type="ARBA" id="ARBA00009648"/>
    </source>
</evidence>
<dbReference type="EMBL" id="BGZK01000362">
    <property type="protein sequence ID" value="GBP39256.1"/>
    <property type="molecule type" value="Genomic_DNA"/>
</dbReference>
<evidence type="ECO:0000256" key="2">
    <source>
        <dbReference type="ARBA" id="ARBA00022737"/>
    </source>
</evidence>
<dbReference type="PROSITE" id="PS50005">
    <property type="entry name" value="TPR"/>
    <property type="match status" value="1"/>
</dbReference>
<dbReference type="Pfam" id="PF00254">
    <property type="entry name" value="FKBP_C"/>
    <property type="match status" value="1"/>
</dbReference>
<evidence type="ECO:0000256" key="5">
    <source>
        <dbReference type="PROSITE-ProRule" id="PRU00339"/>
    </source>
</evidence>
<evidence type="ECO:0000259" key="6">
    <source>
        <dbReference type="PROSITE" id="PS50059"/>
    </source>
</evidence>
<keyword evidence="3 5" id="KW-0802">TPR repeat</keyword>
<feature type="repeat" description="TPR" evidence="5">
    <location>
        <begin position="314"/>
        <end position="347"/>
    </location>
</feature>
<dbReference type="Pfam" id="PF07719">
    <property type="entry name" value="TPR_2"/>
    <property type="match status" value="1"/>
</dbReference>
<keyword evidence="4 7" id="KW-0413">Isomerase</keyword>
<feature type="domain" description="PPIase FKBP-type" evidence="6">
    <location>
        <begin position="112"/>
        <end position="203"/>
    </location>
</feature>
<dbReference type="SUPFAM" id="SSF48452">
    <property type="entry name" value="TPR-like"/>
    <property type="match status" value="1"/>
</dbReference>
<dbReference type="InterPro" id="IPR013105">
    <property type="entry name" value="TPR_2"/>
</dbReference>
<dbReference type="GO" id="GO:0003755">
    <property type="term" value="F:peptidyl-prolyl cis-trans isomerase activity"/>
    <property type="evidence" value="ECO:0007669"/>
    <property type="project" value="UniProtKB-KW"/>
</dbReference>
<comment type="similarity">
    <text evidence="1">Belongs to the FKBP6 family.</text>
</comment>
<dbReference type="GO" id="GO:0051879">
    <property type="term" value="F:Hsp90 protein binding"/>
    <property type="evidence" value="ECO:0007669"/>
    <property type="project" value="TreeGrafter"/>
</dbReference>
<dbReference type="EC" id="5.2.1.8" evidence="4"/>
<comment type="caution">
    <text evidence="7">The sequence shown here is derived from an EMBL/GenBank/DDBJ whole genome shotgun (WGS) entry which is preliminary data.</text>
</comment>
<keyword evidence="8" id="KW-1185">Reference proteome</keyword>
<dbReference type="InterPro" id="IPR001179">
    <property type="entry name" value="PPIase_FKBP_dom"/>
</dbReference>
<evidence type="ECO:0000313" key="8">
    <source>
        <dbReference type="Proteomes" id="UP000299102"/>
    </source>
</evidence>
<protein>
    <recommendedName>
        <fullName evidence="4">peptidylprolyl isomerase</fullName>
        <ecNumber evidence="4">5.2.1.8</ecNumber>
    </recommendedName>
</protein>
<comment type="catalytic activity">
    <reaction evidence="4">
        <text>[protein]-peptidylproline (omega=180) = [protein]-peptidylproline (omega=0)</text>
        <dbReference type="Rhea" id="RHEA:16237"/>
        <dbReference type="Rhea" id="RHEA-COMP:10747"/>
        <dbReference type="Rhea" id="RHEA-COMP:10748"/>
        <dbReference type="ChEBI" id="CHEBI:83833"/>
        <dbReference type="ChEBI" id="CHEBI:83834"/>
        <dbReference type="EC" id="5.2.1.8"/>
    </reaction>
</comment>
<keyword evidence="2" id="KW-0677">Repeat</keyword>
<dbReference type="Gene3D" id="1.25.40.10">
    <property type="entry name" value="Tetratricopeptide repeat domain"/>
    <property type="match status" value="1"/>
</dbReference>
<dbReference type="Proteomes" id="UP000299102">
    <property type="component" value="Unassembled WGS sequence"/>
</dbReference>
<sequence length="482" mass="54928">MDSDNQVVLDKGINFQELMSKSGTEFQINLDFERNKSNQIFSEQDLFNDEDDSTDAKDALDNIEHTAKIMMLTSPGYQSFDELATKMVDCISTGDVKMLMIEDGDGDLVPTDAVVLLHYAAYWEHEKIPFDTTLTTETGSPRKLRLGVDQILPGLEIGLTMVHGPKARFQLLLTPEVTWGKLGVLKRIRNERCLFCVTLVEVQDVGAVESFNSLPSAQQKQFEVTIKTVTACNMQAKDYFTKKLYKKAKEKYHKSLSVLQICVPDNDYEMNEIKKLLTKVYTNLALCYIKLNLPYKVLLMCDDLAKCTDIGKHCKGLYYYGKAFSMLGQYEEALKFLKKASKLEPKNAEISSVMAEVDDILSKSAEKEKEMWKNAFKGRELEKPVVQAEKNIDVDEDFKKNLKETCESLNKRVGFVKIELPNGIQKNEIDYAKSLIKHFDKLCLDEEKDYPYWASMVSERDNLVETRIERHAKPVAVGVVTI</sequence>
<dbReference type="InterPro" id="IPR042282">
    <property type="entry name" value="FKBP6/shu"/>
</dbReference>
<dbReference type="AlphaFoldDB" id="A0A4C1VJT7"/>